<keyword evidence="13" id="KW-1185">Reference proteome</keyword>
<dbReference type="Gene3D" id="1.10.3080.10">
    <property type="entry name" value="Clc chloride channel"/>
    <property type="match status" value="2"/>
</dbReference>
<keyword evidence="8 11" id="KW-0472">Membrane</keyword>
<evidence type="ECO:0000256" key="9">
    <source>
        <dbReference type="ARBA" id="ARBA00023214"/>
    </source>
</evidence>
<sequence length="734" mass="82056">MSINRWVVCFLIGVLTALVACFVDIFVEQVSKLKFASIAKAFDYGISQNSLYVPILVWIAWNCLLACIAASLVLFLAGPVAAGSGIPQVKCFLNGVQIPGVVRLQTLIAKVVGVACSVSGGVLFSLEEGASFLNQALTWRTFFSSTVSSFTLSVVMSLWKGKPGLLSWSGLVNFGTFENADYKIWEIFLFVLMGVFGGLTGALFNYLSVKLTIFRMRYVKNAFHKLIEVLVVAAVSAFVAMTIIYYVDDCRNLKFDAKEEDKRPIQLWCPDGKYSATAQLFFHTPEECVKTFFHSPTHSFNPATVAIFAISYFVLSIWTYGLSVPSGLFIPSLLTGAAWGHLVGIGFQTLFPDVEGIDPGKYALAGAAAQLGGVVRMTISLCAILIESTHDIAFSLPIMLILMTAKWIGDYFTEGIYDMHIHLAEVPILGWEPPHLASNIPAIQVMCPKVISLNLVEQVDKIFEILRSDRHHAYPVVDNFDDEQYSSPLKNSAQRRVNKGRLTFGRLRGLISRYQLITLLQHKIFSEDKEGYRMISSSAKLTMKDFRDAYPRYRVALEHISLTPYEKNSWIDFRPYMNPTPHRVSQDASLNTLFQLFRNIGLRHVIVVDLDNRVIGIVTRKDLARFKTTRLNNQYTVRELFGMISHFLKLLTIIPLAIAQNVISLDIEHKLGSSNDFSPMGVIKLNTQGNVDLHFKTMASWSINEQVWMYIVPVVVLVMLSGAMNPEAAQQQGR</sequence>
<dbReference type="PANTHER" id="PTHR11689:SF136">
    <property type="entry name" value="H(+)_CL(-) EXCHANGE TRANSPORTER 7"/>
    <property type="match status" value="1"/>
</dbReference>
<dbReference type="GO" id="GO:0005765">
    <property type="term" value="C:lysosomal membrane"/>
    <property type="evidence" value="ECO:0007669"/>
    <property type="project" value="TreeGrafter"/>
</dbReference>
<dbReference type="WBParaSite" id="nRc.2.0.1.t11452-RA">
    <property type="protein sequence ID" value="nRc.2.0.1.t11452-RA"/>
    <property type="gene ID" value="nRc.2.0.1.g11452"/>
</dbReference>
<dbReference type="InterPro" id="IPR014743">
    <property type="entry name" value="Cl-channel_core"/>
</dbReference>
<dbReference type="PRINTS" id="PR00762">
    <property type="entry name" value="CLCHANNEL"/>
</dbReference>
<feature type="domain" description="CBS" evidence="12">
    <location>
        <begin position="446"/>
        <end position="527"/>
    </location>
</feature>
<comment type="similarity">
    <text evidence="11">Belongs to the chloride channel (TC 2.A.49) family.</text>
</comment>
<feature type="transmembrane region" description="Helical" evidence="11">
    <location>
        <begin position="227"/>
        <end position="247"/>
    </location>
</feature>
<feature type="transmembrane region" description="Helical" evidence="11">
    <location>
        <begin position="392"/>
        <end position="409"/>
    </location>
</feature>
<organism evidence="13 14">
    <name type="scientific">Romanomermis culicivorax</name>
    <name type="common">Nematode worm</name>
    <dbReference type="NCBI Taxonomy" id="13658"/>
    <lineage>
        <taxon>Eukaryota</taxon>
        <taxon>Metazoa</taxon>
        <taxon>Ecdysozoa</taxon>
        <taxon>Nematoda</taxon>
        <taxon>Enoplea</taxon>
        <taxon>Dorylaimia</taxon>
        <taxon>Mermithida</taxon>
        <taxon>Mermithoidea</taxon>
        <taxon>Mermithidae</taxon>
        <taxon>Romanomermis</taxon>
    </lineage>
</organism>
<dbReference type="Gene3D" id="3.10.580.10">
    <property type="entry name" value="CBS-domain"/>
    <property type="match status" value="1"/>
</dbReference>
<dbReference type="InterPro" id="IPR000644">
    <property type="entry name" value="CBS_dom"/>
</dbReference>
<keyword evidence="9 11" id="KW-0868">Chloride</keyword>
<accession>A0A915IC38</accession>
<protein>
    <recommendedName>
        <fullName evidence="11">Chloride channel protein</fullName>
    </recommendedName>
</protein>
<dbReference type="Pfam" id="PF00654">
    <property type="entry name" value="Voltage_CLC"/>
    <property type="match status" value="1"/>
</dbReference>
<reference evidence="14" key="1">
    <citation type="submission" date="2022-11" db="UniProtKB">
        <authorList>
            <consortium name="WormBaseParasite"/>
        </authorList>
    </citation>
    <scope>IDENTIFICATION</scope>
</reference>
<proteinExistence type="inferred from homology"/>
<keyword evidence="2 11" id="KW-0813">Transport</keyword>
<dbReference type="InterPro" id="IPR046342">
    <property type="entry name" value="CBS_dom_sf"/>
</dbReference>
<evidence type="ECO:0000256" key="2">
    <source>
        <dbReference type="ARBA" id="ARBA00022448"/>
    </source>
</evidence>
<keyword evidence="6 11" id="KW-0406">Ion transport</keyword>
<dbReference type="PANTHER" id="PTHR11689">
    <property type="entry name" value="CHLORIDE CHANNEL PROTEIN CLC FAMILY MEMBER"/>
    <property type="match status" value="1"/>
</dbReference>
<keyword evidence="7 10" id="KW-0129">CBS domain</keyword>
<evidence type="ECO:0000313" key="14">
    <source>
        <dbReference type="WBParaSite" id="nRc.2.0.1.t11452-RA"/>
    </source>
</evidence>
<evidence type="ECO:0000313" key="13">
    <source>
        <dbReference type="Proteomes" id="UP000887565"/>
    </source>
</evidence>
<dbReference type="SUPFAM" id="SSF54631">
    <property type="entry name" value="CBS-domain pair"/>
    <property type="match status" value="1"/>
</dbReference>
<dbReference type="SMART" id="SM00116">
    <property type="entry name" value="CBS"/>
    <property type="match status" value="2"/>
</dbReference>
<evidence type="ECO:0000256" key="10">
    <source>
        <dbReference type="PROSITE-ProRule" id="PRU00703"/>
    </source>
</evidence>
<dbReference type="OMA" id="KCDHNGF"/>
<evidence type="ECO:0000256" key="11">
    <source>
        <dbReference type="RuleBase" id="RU361221"/>
    </source>
</evidence>
<dbReference type="SUPFAM" id="SSF81340">
    <property type="entry name" value="Clc chloride channel"/>
    <property type="match status" value="1"/>
</dbReference>
<feature type="transmembrane region" description="Helical" evidence="11">
    <location>
        <begin position="7"/>
        <end position="27"/>
    </location>
</feature>
<dbReference type="AlphaFoldDB" id="A0A915IC38"/>
<feature type="domain" description="CBS" evidence="12">
    <location>
        <begin position="577"/>
        <end position="636"/>
    </location>
</feature>
<feature type="transmembrane region" description="Helical" evidence="11">
    <location>
        <begin position="138"/>
        <end position="159"/>
    </location>
</feature>
<evidence type="ECO:0000256" key="7">
    <source>
        <dbReference type="ARBA" id="ARBA00023122"/>
    </source>
</evidence>
<keyword evidence="4" id="KW-0677">Repeat</keyword>
<feature type="transmembrane region" description="Helical" evidence="11">
    <location>
        <begin position="328"/>
        <end position="350"/>
    </location>
</feature>
<dbReference type="Proteomes" id="UP000887565">
    <property type="component" value="Unplaced"/>
</dbReference>
<evidence type="ECO:0000256" key="4">
    <source>
        <dbReference type="ARBA" id="ARBA00022737"/>
    </source>
</evidence>
<keyword evidence="3 11" id="KW-0812">Transmembrane</keyword>
<evidence type="ECO:0000259" key="12">
    <source>
        <dbReference type="PROSITE" id="PS51371"/>
    </source>
</evidence>
<name>A0A915IC38_ROMCU</name>
<feature type="transmembrane region" description="Helical" evidence="11">
    <location>
        <begin position="187"/>
        <end position="207"/>
    </location>
</feature>
<evidence type="ECO:0000256" key="5">
    <source>
        <dbReference type="ARBA" id="ARBA00022989"/>
    </source>
</evidence>
<feature type="transmembrane region" description="Helical" evidence="11">
    <location>
        <begin position="300"/>
        <end position="322"/>
    </location>
</feature>
<dbReference type="CDD" id="cd04591">
    <property type="entry name" value="CBS_pair_voltage-gated_CLC_euk_bac"/>
    <property type="match status" value="1"/>
</dbReference>
<comment type="caution">
    <text evidence="11">Lacks conserved residue(s) required for the propagation of feature annotation.</text>
</comment>
<comment type="subcellular location">
    <subcellularLocation>
        <location evidence="1 11">Membrane</location>
        <topology evidence="1 11">Multi-pass membrane protein</topology>
    </subcellularLocation>
</comment>
<dbReference type="InterPro" id="IPR001807">
    <property type="entry name" value="ClC"/>
</dbReference>
<dbReference type="Pfam" id="PF00571">
    <property type="entry name" value="CBS"/>
    <property type="match status" value="1"/>
</dbReference>
<keyword evidence="5 11" id="KW-1133">Transmembrane helix</keyword>
<dbReference type="PROSITE" id="PS51257">
    <property type="entry name" value="PROKAR_LIPOPROTEIN"/>
    <property type="match status" value="1"/>
</dbReference>
<evidence type="ECO:0000256" key="6">
    <source>
        <dbReference type="ARBA" id="ARBA00023065"/>
    </source>
</evidence>
<evidence type="ECO:0000256" key="1">
    <source>
        <dbReference type="ARBA" id="ARBA00004141"/>
    </source>
</evidence>
<dbReference type="GO" id="GO:0005254">
    <property type="term" value="F:chloride channel activity"/>
    <property type="evidence" value="ECO:0007669"/>
    <property type="project" value="UniProtKB-UniRule"/>
</dbReference>
<dbReference type="InterPro" id="IPR051280">
    <property type="entry name" value="Cl-channel/antiporter"/>
</dbReference>
<evidence type="ECO:0000256" key="3">
    <source>
        <dbReference type="ARBA" id="ARBA00022692"/>
    </source>
</evidence>
<feature type="transmembrane region" description="Helical" evidence="11">
    <location>
        <begin position="55"/>
        <end position="77"/>
    </location>
</feature>
<feature type="transmembrane region" description="Helical" evidence="11">
    <location>
        <begin position="362"/>
        <end position="386"/>
    </location>
</feature>
<evidence type="ECO:0000256" key="8">
    <source>
        <dbReference type="ARBA" id="ARBA00023136"/>
    </source>
</evidence>
<dbReference type="PROSITE" id="PS51371">
    <property type="entry name" value="CBS"/>
    <property type="match status" value="2"/>
</dbReference>